<reference evidence="7 8" key="1">
    <citation type="submission" date="2017-05" db="EMBL/GenBank/DDBJ databases">
        <title>Genomic insights into alkan degradation activity of Oleiphilus messinensis.</title>
        <authorList>
            <person name="Kozyavkin S.A."/>
            <person name="Slesarev A.I."/>
            <person name="Golyshin P.N."/>
            <person name="Korzhenkov A."/>
            <person name="Golyshina O.N."/>
            <person name="Toshchakov S.V."/>
        </authorList>
    </citation>
    <scope>NUCLEOTIDE SEQUENCE [LARGE SCALE GENOMIC DNA]</scope>
    <source>
        <strain evidence="7 8">ME102</strain>
    </source>
</reference>
<dbReference type="SUPFAM" id="SSF53335">
    <property type="entry name" value="S-adenosyl-L-methionine-dependent methyltransferases"/>
    <property type="match status" value="1"/>
</dbReference>
<keyword evidence="8" id="KW-1185">Reference proteome</keyword>
<dbReference type="InterPro" id="IPR012818">
    <property type="entry name" value="CbiE"/>
</dbReference>
<dbReference type="SUPFAM" id="SSF53790">
    <property type="entry name" value="Tetrapyrrole methylase"/>
    <property type="match status" value="1"/>
</dbReference>
<dbReference type="InterPro" id="IPR000878">
    <property type="entry name" value="4pyrrol_Mease"/>
</dbReference>
<dbReference type="UniPathway" id="UPA00148"/>
<name>A0A1Y0IAM4_9GAMM</name>
<dbReference type="NCBIfam" id="TIGR02467">
    <property type="entry name" value="CbiE"/>
    <property type="match status" value="1"/>
</dbReference>
<dbReference type="GO" id="GO:0009236">
    <property type="term" value="P:cobalamin biosynthetic process"/>
    <property type="evidence" value="ECO:0007669"/>
    <property type="project" value="UniProtKB-UniPathway"/>
</dbReference>
<evidence type="ECO:0000256" key="4">
    <source>
        <dbReference type="ARBA" id="ARBA00022679"/>
    </source>
</evidence>
<dbReference type="PANTHER" id="PTHR43182:SF1">
    <property type="entry name" value="COBALT-PRECORRIN-7 C(5)-METHYLTRANSFERASE"/>
    <property type="match status" value="1"/>
</dbReference>
<dbReference type="Gene3D" id="3.30.950.10">
    <property type="entry name" value="Methyltransferase, Cobalt-precorrin-4 Transmethylase, Domain 2"/>
    <property type="match status" value="1"/>
</dbReference>
<keyword evidence="5" id="KW-0949">S-adenosyl-L-methionine</keyword>
<accession>A0A1Y0IAM4</accession>
<evidence type="ECO:0000259" key="6">
    <source>
        <dbReference type="Pfam" id="PF00590"/>
    </source>
</evidence>
<dbReference type="InterPro" id="IPR035996">
    <property type="entry name" value="4pyrrol_Methylase_sf"/>
</dbReference>
<dbReference type="CDD" id="cd11644">
    <property type="entry name" value="Precorrin-6Y-MT"/>
    <property type="match status" value="1"/>
</dbReference>
<keyword evidence="2" id="KW-0169">Cobalamin biosynthesis</keyword>
<organism evidence="7 8">
    <name type="scientific">Oleiphilus messinensis</name>
    <dbReference type="NCBI Taxonomy" id="141451"/>
    <lineage>
        <taxon>Bacteria</taxon>
        <taxon>Pseudomonadati</taxon>
        <taxon>Pseudomonadota</taxon>
        <taxon>Gammaproteobacteria</taxon>
        <taxon>Oceanospirillales</taxon>
        <taxon>Oleiphilaceae</taxon>
        <taxon>Oleiphilus</taxon>
    </lineage>
</organism>
<keyword evidence="4 7" id="KW-0808">Transferase</keyword>
<gene>
    <name evidence="7" type="ORF">OLMES_2756</name>
</gene>
<evidence type="ECO:0000256" key="5">
    <source>
        <dbReference type="ARBA" id="ARBA00022691"/>
    </source>
</evidence>
<dbReference type="Gene3D" id="3.40.1010.10">
    <property type="entry name" value="Cobalt-precorrin-4 Transmethylase, Domain 1"/>
    <property type="match status" value="1"/>
</dbReference>
<dbReference type="Pfam" id="PF00590">
    <property type="entry name" value="TP_methylase"/>
    <property type="match status" value="1"/>
</dbReference>
<comment type="pathway">
    <text evidence="1">Cofactor biosynthesis; adenosylcobalamin biosynthesis.</text>
</comment>
<proteinExistence type="predicted"/>
<evidence type="ECO:0000313" key="8">
    <source>
        <dbReference type="Proteomes" id="UP000196027"/>
    </source>
</evidence>
<keyword evidence="3 7" id="KW-0489">Methyltransferase</keyword>
<dbReference type="InterPro" id="IPR029063">
    <property type="entry name" value="SAM-dependent_MTases_sf"/>
</dbReference>
<dbReference type="GO" id="GO:0032259">
    <property type="term" value="P:methylation"/>
    <property type="evidence" value="ECO:0007669"/>
    <property type="project" value="UniProtKB-KW"/>
</dbReference>
<dbReference type="InterPro" id="IPR014777">
    <property type="entry name" value="4pyrrole_Mease_sub1"/>
</dbReference>
<sequence length="437" mass="46874">MDKTQTDLNWSGPAISVIGLGDGLSTGLSAASIGKLEQAEFIVGSSHQVEKAKRASAGLTTLTAEIIDYPSPFSGLEQWLVDHRGRKIVLLASGDPLFFGIGGWLSKRLPAHAIEYSPNVSSVQAAFSRIGLPWQHAVTVSLHGRPLESLRCYLKQGALLACLTDVNSSPCAIAKELSTSGYDQSTLWVCEDLGGESEAITQYQVRDLIQGNDPLSVHPLHVTLIACRGGVNRLPDFPGIPDKLFATGKTSGQGLITKREVRLAVLSWLAPANGEVFWDIGAGCGSVAIEWCRWAPLGQAFAIECHPERIEFLEQNRNSFGVVHNLQVLADRAPECLGNLPDPDSVFIGGSGGSLTAILQDSWARLNPGGKIVIAVVTETSKSELLQAVNRLSAKTEDSGRPRIETIQLSIAKGDDLAGHLILRPQLPVLVMKLEKT</sequence>
<evidence type="ECO:0000256" key="1">
    <source>
        <dbReference type="ARBA" id="ARBA00004953"/>
    </source>
</evidence>
<dbReference type="NCBIfam" id="TIGR02469">
    <property type="entry name" value="CbiT"/>
    <property type="match status" value="1"/>
</dbReference>
<dbReference type="EMBL" id="CP021425">
    <property type="protein sequence ID" value="ARU56806.1"/>
    <property type="molecule type" value="Genomic_DNA"/>
</dbReference>
<dbReference type="Gene3D" id="3.40.50.150">
    <property type="entry name" value="Vaccinia Virus protein VP39"/>
    <property type="match status" value="1"/>
</dbReference>
<dbReference type="Proteomes" id="UP000196027">
    <property type="component" value="Chromosome"/>
</dbReference>
<dbReference type="InterPro" id="IPR014008">
    <property type="entry name" value="Cbl_synth_MTase_CbiT"/>
</dbReference>
<protein>
    <submittedName>
        <fullName evidence="7">Precorrin-6Y C5,15-methyltransferase (Decarboxylating)</fullName>
    </submittedName>
</protein>
<dbReference type="AlphaFoldDB" id="A0A1Y0IAM4"/>
<dbReference type="InterPro" id="IPR014776">
    <property type="entry name" value="4pyrrole_Mease_sub2"/>
</dbReference>
<evidence type="ECO:0000313" key="7">
    <source>
        <dbReference type="EMBL" id="ARU56806.1"/>
    </source>
</evidence>
<dbReference type="PIRSF" id="PIRSF036428">
    <property type="entry name" value="CobL"/>
    <property type="match status" value="1"/>
</dbReference>
<dbReference type="InterPro" id="IPR006365">
    <property type="entry name" value="Cbl_synth_CobL"/>
</dbReference>
<feature type="domain" description="Tetrapyrrole methylase" evidence="6">
    <location>
        <begin position="15"/>
        <end position="207"/>
    </location>
</feature>
<dbReference type="PANTHER" id="PTHR43182">
    <property type="entry name" value="COBALT-PRECORRIN-6B C(15)-METHYLTRANSFERASE (DECARBOXYLATING)"/>
    <property type="match status" value="1"/>
</dbReference>
<dbReference type="KEGG" id="ome:OLMES_2756"/>
<evidence type="ECO:0000256" key="3">
    <source>
        <dbReference type="ARBA" id="ARBA00022603"/>
    </source>
</evidence>
<dbReference type="RefSeq" id="WP_198343331.1">
    <property type="nucleotide sequence ID" value="NZ_CP021425.1"/>
</dbReference>
<dbReference type="GO" id="GO:0008276">
    <property type="term" value="F:protein methyltransferase activity"/>
    <property type="evidence" value="ECO:0007669"/>
    <property type="project" value="InterPro"/>
</dbReference>
<evidence type="ECO:0000256" key="2">
    <source>
        <dbReference type="ARBA" id="ARBA00022573"/>
    </source>
</evidence>
<dbReference type="InterPro" id="IPR050714">
    <property type="entry name" value="Cobalamin_biosynth_MTase"/>
</dbReference>